<evidence type="ECO:0000259" key="7">
    <source>
        <dbReference type="Pfam" id="PF01694"/>
    </source>
</evidence>
<dbReference type="Pfam" id="PF01694">
    <property type="entry name" value="Rhomboid"/>
    <property type="match status" value="1"/>
</dbReference>
<dbReference type="HOGENOM" id="CLU_1932815_0_0_1"/>
<dbReference type="SUPFAM" id="SSF144091">
    <property type="entry name" value="Rhomboid-like"/>
    <property type="match status" value="1"/>
</dbReference>
<dbReference type="InterPro" id="IPR035952">
    <property type="entry name" value="Rhomboid-like_sf"/>
</dbReference>
<reference evidence="8" key="2">
    <citation type="submission" date="2015-06" db="UniProtKB">
        <authorList>
            <consortium name="EnsemblMetazoa"/>
        </authorList>
    </citation>
    <scope>IDENTIFICATION</scope>
</reference>
<evidence type="ECO:0000256" key="4">
    <source>
        <dbReference type="ARBA" id="ARBA00022989"/>
    </source>
</evidence>
<dbReference type="PANTHER" id="PTHR45840">
    <property type="entry name" value="RHOMBOID-RELATED PROTEIN"/>
    <property type="match status" value="1"/>
</dbReference>
<feature type="transmembrane region" description="Helical" evidence="6">
    <location>
        <begin position="70"/>
        <end position="87"/>
    </location>
</feature>
<evidence type="ECO:0000256" key="1">
    <source>
        <dbReference type="ARBA" id="ARBA00004141"/>
    </source>
</evidence>
<dbReference type="Gene3D" id="1.20.1540.10">
    <property type="entry name" value="Rhomboid-like"/>
    <property type="match status" value="1"/>
</dbReference>
<dbReference type="InterPro" id="IPR051739">
    <property type="entry name" value="Rhomboid_IM_Serine_Proteases"/>
</dbReference>
<protein>
    <recommendedName>
        <fullName evidence="7">Peptidase S54 rhomboid domain-containing protein</fullName>
    </recommendedName>
</protein>
<evidence type="ECO:0000256" key="3">
    <source>
        <dbReference type="ARBA" id="ARBA00022692"/>
    </source>
</evidence>
<accession>T1H1G8</accession>
<keyword evidence="3 6" id="KW-0812">Transmembrane</keyword>
<evidence type="ECO:0000256" key="6">
    <source>
        <dbReference type="SAM" id="Phobius"/>
    </source>
</evidence>
<dbReference type="Proteomes" id="UP000015102">
    <property type="component" value="Unassembled WGS sequence"/>
</dbReference>
<dbReference type="InterPro" id="IPR022764">
    <property type="entry name" value="Peptidase_S54_rhomboid_dom"/>
</dbReference>
<evidence type="ECO:0000256" key="2">
    <source>
        <dbReference type="ARBA" id="ARBA00009045"/>
    </source>
</evidence>
<dbReference type="GO" id="GO:0004252">
    <property type="term" value="F:serine-type endopeptidase activity"/>
    <property type="evidence" value="ECO:0007669"/>
    <property type="project" value="InterPro"/>
</dbReference>
<organism evidence="8 9">
    <name type="scientific">Megaselia scalaris</name>
    <name type="common">Humpbacked fly</name>
    <name type="synonym">Phora scalaris</name>
    <dbReference type="NCBI Taxonomy" id="36166"/>
    <lineage>
        <taxon>Eukaryota</taxon>
        <taxon>Metazoa</taxon>
        <taxon>Ecdysozoa</taxon>
        <taxon>Arthropoda</taxon>
        <taxon>Hexapoda</taxon>
        <taxon>Insecta</taxon>
        <taxon>Pterygota</taxon>
        <taxon>Neoptera</taxon>
        <taxon>Endopterygota</taxon>
        <taxon>Diptera</taxon>
        <taxon>Brachycera</taxon>
        <taxon>Muscomorpha</taxon>
        <taxon>Platypezoidea</taxon>
        <taxon>Phoridae</taxon>
        <taxon>Megaseliini</taxon>
        <taxon>Megaselia</taxon>
    </lineage>
</organism>
<reference evidence="9" key="1">
    <citation type="submission" date="2013-02" db="EMBL/GenBank/DDBJ databases">
        <authorList>
            <person name="Hughes D."/>
        </authorList>
    </citation>
    <scope>NUCLEOTIDE SEQUENCE</scope>
    <source>
        <strain>Durham</strain>
        <strain evidence="9">NC isolate 2 -- Noor lab</strain>
    </source>
</reference>
<evidence type="ECO:0000313" key="9">
    <source>
        <dbReference type="Proteomes" id="UP000015102"/>
    </source>
</evidence>
<feature type="transmembrane region" description="Helical" evidence="6">
    <location>
        <begin position="33"/>
        <end position="58"/>
    </location>
</feature>
<sequence>MTTKTQYDPSSGSIPAESLLIYRPDRRHEIWRFITYMVLHANWFHLGFNIVVQLIIGLPLEMVHGSIRIAAIYIAGVFAGSLGTSVVEPLTSLVGASGGVYALLAAHFANVLLNFNYMKYGILKLASILIF</sequence>
<name>T1H1G8_MEGSC</name>
<feature type="transmembrane region" description="Helical" evidence="6">
    <location>
        <begin position="93"/>
        <end position="115"/>
    </location>
</feature>
<keyword evidence="5 6" id="KW-0472">Membrane</keyword>
<dbReference type="EMBL" id="CAQQ02091234">
    <property type="status" value="NOT_ANNOTATED_CDS"/>
    <property type="molecule type" value="Genomic_DNA"/>
</dbReference>
<evidence type="ECO:0000256" key="5">
    <source>
        <dbReference type="ARBA" id="ARBA00023136"/>
    </source>
</evidence>
<proteinExistence type="inferred from homology"/>
<comment type="similarity">
    <text evidence="2">Belongs to the peptidase S54 family.</text>
</comment>
<comment type="subcellular location">
    <subcellularLocation>
        <location evidence="1">Membrane</location>
        <topology evidence="1">Multi-pass membrane protein</topology>
    </subcellularLocation>
</comment>
<dbReference type="STRING" id="36166.T1H1G8"/>
<keyword evidence="9" id="KW-1185">Reference proteome</keyword>
<dbReference type="EnsemblMetazoa" id="MESCA010029-RA">
    <property type="protein sequence ID" value="MESCA010029-PA"/>
    <property type="gene ID" value="MESCA010029"/>
</dbReference>
<feature type="domain" description="Peptidase S54 rhomboid" evidence="7">
    <location>
        <begin position="28"/>
        <end position="130"/>
    </location>
</feature>
<evidence type="ECO:0000313" key="8">
    <source>
        <dbReference type="EnsemblMetazoa" id="MESCA010029-PA"/>
    </source>
</evidence>
<keyword evidence="4 6" id="KW-1133">Transmembrane helix</keyword>
<dbReference type="PANTHER" id="PTHR45840:SF2">
    <property type="entry name" value="PROTEIN RHOMBOID-RELATED"/>
    <property type="match status" value="1"/>
</dbReference>
<dbReference type="AlphaFoldDB" id="T1H1G8"/>
<dbReference type="GO" id="GO:0016020">
    <property type="term" value="C:membrane"/>
    <property type="evidence" value="ECO:0007669"/>
    <property type="project" value="UniProtKB-SubCell"/>
</dbReference>